<comment type="similarity">
    <text evidence="4">Belongs to the FKBP-type PPIase family.</text>
</comment>
<comment type="caution">
    <text evidence="7">The sequence shown here is derived from an EMBL/GenBank/DDBJ whole genome shotgun (WGS) entry which is preliminary data.</text>
</comment>
<dbReference type="Proteomes" id="UP001624684">
    <property type="component" value="Unassembled WGS sequence"/>
</dbReference>
<dbReference type="EC" id="5.2.1.8" evidence="4"/>
<evidence type="ECO:0000313" key="7">
    <source>
        <dbReference type="EMBL" id="MFL1732774.1"/>
    </source>
</evidence>
<proteinExistence type="inferred from homology"/>
<feature type="chain" id="PRO_5047149801" description="Peptidyl-prolyl cis-trans isomerase" evidence="5">
    <location>
        <begin position="20"/>
        <end position="136"/>
    </location>
</feature>
<name>A0ABW8U714_9GAMM</name>
<dbReference type="Pfam" id="PF00254">
    <property type="entry name" value="FKBP_C"/>
    <property type="match status" value="1"/>
</dbReference>
<keyword evidence="3 4" id="KW-0413">Isomerase</keyword>
<organism evidence="7 8">
    <name type="scientific">Moraxella oculi</name>
    <dbReference type="NCBI Taxonomy" id="2940516"/>
    <lineage>
        <taxon>Bacteria</taxon>
        <taxon>Pseudomonadati</taxon>
        <taxon>Pseudomonadota</taxon>
        <taxon>Gammaproteobacteria</taxon>
        <taxon>Moraxellales</taxon>
        <taxon>Moraxellaceae</taxon>
        <taxon>Moraxella</taxon>
    </lineage>
</organism>
<feature type="signal peptide" evidence="5">
    <location>
        <begin position="1"/>
        <end position="19"/>
    </location>
</feature>
<reference evidence="7 8" key="1">
    <citation type="submission" date="2024-11" db="EMBL/GenBank/DDBJ databases">
        <title>First Report of Moraxella oculi in Brazil in an Infectious Bovine Keratoconjunctivitis Outbreak.</title>
        <authorList>
            <person name="Carvalho C.V."/>
            <person name="Domingues R."/>
            <person name="Coutinho C."/>
            <person name="Honorio N.T.B.S."/>
            <person name="Faza D.R.L.R."/>
            <person name="Carvalho W.A."/>
            <person name="Machado A.B.F."/>
            <person name="Martins M.F."/>
            <person name="Gaspar E.B."/>
        </authorList>
    </citation>
    <scope>NUCLEOTIDE SEQUENCE [LARGE SCALE GENOMIC DNA]</scope>
    <source>
        <strain evidence="7 8">2117LE</strain>
    </source>
</reference>
<keyword evidence="2 3" id="KW-0697">Rotamase</keyword>
<evidence type="ECO:0000313" key="8">
    <source>
        <dbReference type="Proteomes" id="UP001624684"/>
    </source>
</evidence>
<dbReference type="InterPro" id="IPR046357">
    <property type="entry name" value="PPIase_dom_sf"/>
</dbReference>
<evidence type="ECO:0000256" key="3">
    <source>
        <dbReference type="PROSITE-ProRule" id="PRU00277"/>
    </source>
</evidence>
<evidence type="ECO:0000256" key="1">
    <source>
        <dbReference type="ARBA" id="ARBA00000971"/>
    </source>
</evidence>
<dbReference type="PROSITE" id="PS50059">
    <property type="entry name" value="FKBP_PPIASE"/>
    <property type="match status" value="1"/>
</dbReference>
<evidence type="ECO:0000256" key="2">
    <source>
        <dbReference type="ARBA" id="ARBA00023110"/>
    </source>
</evidence>
<evidence type="ECO:0000259" key="6">
    <source>
        <dbReference type="PROSITE" id="PS50059"/>
    </source>
</evidence>
<dbReference type="InterPro" id="IPR001179">
    <property type="entry name" value="PPIase_FKBP_dom"/>
</dbReference>
<comment type="catalytic activity">
    <reaction evidence="1 3 4">
        <text>[protein]-peptidylproline (omega=180) = [protein]-peptidylproline (omega=0)</text>
        <dbReference type="Rhea" id="RHEA:16237"/>
        <dbReference type="Rhea" id="RHEA-COMP:10747"/>
        <dbReference type="Rhea" id="RHEA-COMP:10748"/>
        <dbReference type="ChEBI" id="CHEBI:83833"/>
        <dbReference type="ChEBI" id="CHEBI:83834"/>
        <dbReference type="EC" id="5.2.1.8"/>
    </reaction>
</comment>
<accession>A0ABW8U714</accession>
<evidence type="ECO:0000256" key="4">
    <source>
        <dbReference type="RuleBase" id="RU003915"/>
    </source>
</evidence>
<keyword evidence="8" id="KW-1185">Reference proteome</keyword>
<dbReference type="GO" id="GO:0003755">
    <property type="term" value="F:peptidyl-prolyl cis-trans isomerase activity"/>
    <property type="evidence" value="ECO:0007669"/>
    <property type="project" value="UniProtKB-EC"/>
</dbReference>
<feature type="domain" description="PPIase FKBP-type" evidence="6">
    <location>
        <begin position="54"/>
        <end position="136"/>
    </location>
</feature>
<keyword evidence="5" id="KW-0732">Signal</keyword>
<dbReference type="Gene3D" id="3.10.50.40">
    <property type="match status" value="1"/>
</dbReference>
<dbReference type="SUPFAM" id="SSF54534">
    <property type="entry name" value="FKBP-like"/>
    <property type="match status" value="1"/>
</dbReference>
<dbReference type="RefSeq" id="WP_407069310.1">
    <property type="nucleotide sequence ID" value="NZ_JBJJXE010000011.1"/>
</dbReference>
<dbReference type="EMBL" id="JBJJXE010000011">
    <property type="protein sequence ID" value="MFL1732774.1"/>
    <property type="molecule type" value="Genomic_DNA"/>
</dbReference>
<gene>
    <name evidence="7" type="ORF">ACJHVH_07180</name>
</gene>
<sequence length="136" mass="15204">MKKIIFFVLATLCYLSSLAANSVFAHGNIPIQATASGLDHTVLKEGHGQKPTIHDEVEIRFTSYNSKGEIVDGTLNQVPVILPISEMFAGLQESLLLMPVGSFYEFDIPMHLGYQEEGKRDKQAIKYRIELLRIIP</sequence>
<evidence type="ECO:0000256" key="5">
    <source>
        <dbReference type="SAM" id="SignalP"/>
    </source>
</evidence>
<protein>
    <recommendedName>
        <fullName evidence="4">Peptidyl-prolyl cis-trans isomerase</fullName>
        <ecNumber evidence="4">5.2.1.8</ecNumber>
    </recommendedName>
</protein>